<dbReference type="AlphaFoldDB" id="A0AAV8XUB3"/>
<keyword evidence="2" id="KW-1185">Reference proteome</keyword>
<dbReference type="Proteomes" id="UP001162162">
    <property type="component" value="Unassembled WGS sequence"/>
</dbReference>
<comment type="caution">
    <text evidence="1">The sequence shown here is derived from an EMBL/GenBank/DDBJ whole genome shotgun (WGS) entry which is preliminary data.</text>
</comment>
<accession>A0AAV8XUB3</accession>
<reference evidence="1" key="1">
    <citation type="journal article" date="2023" name="Insect Mol. Biol.">
        <title>Genome sequencing provides insights into the evolution of gene families encoding plant cell wall-degrading enzymes in longhorned beetles.</title>
        <authorList>
            <person name="Shin N.R."/>
            <person name="Okamura Y."/>
            <person name="Kirsch R."/>
            <person name="Pauchet Y."/>
        </authorList>
    </citation>
    <scope>NUCLEOTIDE SEQUENCE</scope>
    <source>
        <strain evidence="1">AMC_N1</strain>
    </source>
</reference>
<name>A0AAV8XUB3_9CUCU</name>
<evidence type="ECO:0000313" key="1">
    <source>
        <dbReference type="EMBL" id="KAJ8942462.1"/>
    </source>
</evidence>
<sequence length="66" mass="7828">DFWNKYCPQMPLPSGRTLRKYVPTAREDVINKIKCVLKNARLWLCIDETTDLKSDLLLLEYSRLEI</sequence>
<protein>
    <submittedName>
        <fullName evidence="1">Uncharacterized protein</fullName>
    </submittedName>
</protein>
<evidence type="ECO:0000313" key="2">
    <source>
        <dbReference type="Proteomes" id="UP001162162"/>
    </source>
</evidence>
<dbReference type="EMBL" id="JAPWTK010000325">
    <property type="protein sequence ID" value="KAJ8942462.1"/>
    <property type="molecule type" value="Genomic_DNA"/>
</dbReference>
<gene>
    <name evidence="1" type="ORF">NQ318_002676</name>
</gene>
<organism evidence="1 2">
    <name type="scientific">Aromia moschata</name>
    <dbReference type="NCBI Taxonomy" id="1265417"/>
    <lineage>
        <taxon>Eukaryota</taxon>
        <taxon>Metazoa</taxon>
        <taxon>Ecdysozoa</taxon>
        <taxon>Arthropoda</taxon>
        <taxon>Hexapoda</taxon>
        <taxon>Insecta</taxon>
        <taxon>Pterygota</taxon>
        <taxon>Neoptera</taxon>
        <taxon>Endopterygota</taxon>
        <taxon>Coleoptera</taxon>
        <taxon>Polyphaga</taxon>
        <taxon>Cucujiformia</taxon>
        <taxon>Chrysomeloidea</taxon>
        <taxon>Cerambycidae</taxon>
        <taxon>Cerambycinae</taxon>
        <taxon>Callichromatini</taxon>
        <taxon>Aromia</taxon>
    </lineage>
</organism>
<feature type="non-terminal residue" evidence="1">
    <location>
        <position position="1"/>
    </location>
</feature>
<proteinExistence type="predicted"/>